<dbReference type="AlphaFoldDB" id="A0A1W6N3M8"/>
<evidence type="ECO:0000313" key="1">
    <source>
        <dbReference type="EMBL" id="ARN84432.1"/>
    </source>
</evidence>
<protein>
    <submittedName>
        <fullName evidence="1">Uncharacterized protein</fullName>
    </submittedName>
</protein>
<reference evidence="1 2" key="1">
    <citation type="submission" date="2014-06" db="EMBL/GenBank/DDBJ databases">
        <title>The genome of the endonuclear symbiont Nucleicultrix amoebiphila.</title>
        <authorList>
            <person name="Schulz F."/>
            <person name="Horn M."/>
        </authorList>
    </citation>
    <scope>NUCLEOTIDE SEQUENCE [LARGE SCALE GENOMIC DNA]</scope>
    <source>
        <strain evidence="1 2">FS5</strain>
    </source>
</reference>
<evidence type="ECO:0000313" key="2">
    <source>
        <dbReference type="Proteomes" id="UP000237351"/>
    </source>
</evidence>
<name>A0A1W6N3M8_9PROT</name>
<keyword evidence="2" id="KW-1185">Reference proteome</keyword>
<proteinExistence type="predicted"/>
<dbReference type="Proteomes" id="UP000237351">
    <property type="component" value="Chromosome"/>
</dbReference>
<dbReference type="KEGG" id="naf:GQ61_02840"/>
<organism evidence="1 2">
    <name type="scientific">Candidatus Nucleicultrix amoebiphila FS5</name>
    <dbReference type="NCBI Taxonomy" id="1414854"/>
    <lineage>
        <taxon>Bacteria</taxon>
        <taxon>Pseudomonadati</taxon>
        <taxon>Pseudomonadota</taxon>
        <taxon>Alphaproteobacteria</taxon>
        <taxon>Holosporales</taxon>
        <taxon>Candidatus Nucleicultricaceae</taxon>
        <taxon>Candidatus Nucleicultrix</taxon>
    </lineage>
</organism>
<gene>
    <name evidence="1" type="ORF">GQ61_02840</name>
</gene>
<dbReference type="EMBL" id="CP008743">
    <property type="protein sequence ID" value="ARN84432.1"/>
    <property type="molecule type" value="Genomic_DNA"/>
</dbReference>
<accession>A0A1W6N3M8</accession>
<sequence>MKSNLFVYVLSGFLFASPHILYATHNENIGGEERIETQRGYVQATITKFKFKQDPFEMASPESLQEHETRLYIHRFLEALHEKSMVKRAMAYGLPVPEPIPSVQIKKEKDVIYIDLTPEELRQKTIDTLNKAYKPEIEAMLLNELKNSSWLKDISLAFFCQRRVESEKVKEYVIRAAYEVAGEEGLVLKNIKTLEEPKESYQTPEFSPHVSMQLDEETRERERQALELMHYQELMRLQLERTAAQRAQSMSLNMGIPENGQRYRGIAPLYGYQNYSGVMPSVSPPTNPSGYGPQGFPNFWSGLFNNGI</sequence>
<dbReference type="RefSeq" id="WP_085783828.1">
    <property type="nucleotide sequence ID" value="NZ_CP008743.1"/>
</dbReference>